<dbReference type="Proteomes" id="UP001497392">
    <property type="component" value="Unassembled WGS sequence"/>
</dbReference>
<sequence length="233" mass="26070">MQMSEIKVSILHPVEGRGAYTIQSHRKRDAASVISALRKVYGPGISKDPEGKQISSDPEIQLRVGPHTYTLVRRALPWQRCDDGLAGSLYRTMRADTCEKLYKNLEYTGYYIMEGAPGMGKASLLQCLLEWAANNHPDMHTVYINLQREKGDFQLNDVLQAHLGCPLDDIIWGGDEPLLLCLDEVQLAYDVEKTGSAKSWTQMRSLEWGRWTLKVSMMAASGYTPPAGVVSHD</sequence>
<dbReference type="InterPro" id="IPR027417">
    <property type="entry name" value="P-loop_NTPase"/>
</dbReference>
<protein>
    <submittedName>
        <fullName evidence="1">G8536 protein</fullName>
    </submittedName>
</protein>
<reference evidence="1 2" key="1">
    <citation type="submission" date="2024-06" db="EMBL/GenBank/DDBJ databases">
        <authorList>
            <person name="Kraege A."/>
            <person name="Thomma B."/>
        </authorList>
    </citation>
    <scope>NUCLEOTIDE SEQUENCE [LARGE SCALE GENOMIC DNA]</scope>
</reference>
<dbReference type="SUPFAM" id="SSF52540">
    <property type="entry name" value="P-loop containing nucleoside triphosphate hydrolases"/>
    <property type="match status" value="1"/>
</dbReference>
<evidence type="ECO:0000313" key="2">
    <source>
        <dbReference type="Proteomes" id="UP001497392"/>
    </source>
</evidence>
<dbReference type="EMBL" id="CAXHTA020000012">
    <property type="protein sequence ID" value="CAL5225673.1"/>
    <property type="molecule type" value="Genomic_DNA"/>
</dbReference>
<name>A0ABP1G5D2_9CHLO</name>
<evidence type="ECO:0000313" key="1">
    <source>
        <dbReference type="EMBL" id="CAL5225673.1"/>
    </source>
</evidence>
<comment type="caution">
    <text evidence="1">The sequence shown here is derived from an EMBL/GenBank/DDBJ whole genome shotgun (WGS) entry which is preliminary data.</text>
</comment>
<keyword evidence="2" id="KW-1185">Reference proteome</keyword>
<accession>A0ABP1G5D2</accession>
<organism evidence="1 2">
    <name type="scientific">Coccomyxa viridis</name>
    <dbReference type="NCBI Taxonomy" id="1274662"/>
    <lineage>
        <taxon>Eukaryota</taxon>
        <taxon>Viridiplantae</taxon>
        <taxon>Chlorophyta</taxon>
        <taxon>core chlorophytes</taxon>
        <taxon>Trebouxiophyceae</taxon>
        <taxon>Trebouxiophyceae incertae sedis</taxon>
        <taxon>Coccomyxaceae</taxon>
        <taxon>Coccomyxa</taxon>
    </lineage>
</organism>
<proteinExistence type="predicted"/>
<gene>
    <name evidence="1" type="primary">g8536</name>
    <name evidence="1" type="ORF">VP750_LOCUS7332</name>
</gene>